<evidence type="ECO:0000259" key="13">
    <source>
        <dbReference type="Pfam" id="PF02875"/>
    </source>
</evidence>
<evidence type="ECO:0000313" key="16">
    <source>
        <dbReference type="Proteomes" id="UP000255264"/>
    </source>
</evidence>
<dbReference type="NCBIfam" id="NF008041">
    <property type="entry name" value="PRK10773.1"/>
    <property type="match status" value="1"/>
</dbReference>
<dbReference type="AlphaFoldDB" id="A0A377IYS8"/>
<evidence type="ECO:0000259" key="14">
    <source>
        <dbReference type="Pfam" id="PF08245"/>
    </source>
</evidence>
<evidence type="ECO:0000259" key="12">
    <source>
        <dbReference type="Pfam" id="PF01225"/>
    </source>
</evidence>
<keyword evidence="5 10" id="KW-0067">ATP-binding</keyword>
<evidence type="ECO:0000256" key="2">
    <source>
        <dbReference type="ARBA" id="ARBA00022598"/>
    </source>
</evidence>
<dbReference type="GO" id="GO:0009252">
    <property type="term" value="P:peptidoglycan biosynthetic process"/>
    <property type="evidence" value="ECO:0007669"/>
    <property type="project" value="UniProtKB-UniRule"/>
</dbReference>
<comment type="catalytic activity">
    <reaction evidence="10 11">
        <text>D-alanyl-D-alanine + UDP-N-acetyl-alpha-D-muramoyl-L-alanyl-gamma-D-glutamyl-meso-2,6-diaminopimelate + ATP = UDP-N-acetyl-alpha-D-muramoyl-L-alanyl-gamma-D-glutamyl-meso-2,6-diaminopimeloyl-D-alanyl-D-alanine + ADP + phosphate + H(+)</text>
        <dbReference type="Rhea" id="RHEA:28374"/>
        <dbReference type="ChEBI" id="CHEBI:15378"/>
        <dbReference type="ChEBI" id="CHEBI:30616"/>
        <dbReference type="ChEBI" id="CHEBI:43474"/>
        <dbReference type="ChEBI" id="CHEBI:57822"/>
        <dbReference type="ChEBI" id="CHEBI:61386"/>
        <dbReference type="ChEBI" id="CHEBI:83905"/>
        <dbReference type="ChEBI" id="CHEBI:456216"/>
        <dbReference type="EC" id="6.3.2.10"/>
    </reaction>
</comment>
<feature type="domain" description="Mur ligase N-terminal catalytic" evidence="12">
    <location>
        <begin position="26"/>
        <end position="86"/>
    </location>
</feature>
<evidence type="ECO:0000256" key="1">
    <source>
        <dbReference type="ARBA" id="ARBA00022490"/>
    </source>
</evidence>
<dbReference type="GO" id="GO:0071555">
    <property type="term" value="P:cell wall organization"/>
    <property type="evidence" value="ECO:0007669"/>
    <property type="project" value="UniProtKB-KW"/>
</dbReference>
<dbReference type="EMBL" id="UGHS01000004">
    <property type="protein sequence ID" value="STO93421.1"/>
    <property type="molecule type" value="Genomic_DNA"/>
</dbReference>
<dbReference type="RefSeq" id="WP_115003157.1">
    <property type="nucleotide sequence ID" value="NZ_UGHS01000004.1"/>
</dbReference>
<keyword evidence="3 10" id="KW-0132">Cell division</keyword>
<dbReference type="GO" id="GO:0005737">
    <property type="term" value="C:cytoplasm"/>
    <property type="evidence" value="ECO:0007669"/>
    <property type="project" value="UniProtKB-SubCell"/>
</dbReference>
<dbReference type="GO" id="GO:0005524">
    <property type="term" value="F:ATP binding"/>
    <property type="evidence" value="ECO:0007669"/>
    <property type="project" value="UniProtKB-UniRule"/>
</dbReference>
<proteinExistence type="inferred from homology"/>
<dbReference type="SUPFAM" id="SSF53244">
    <property type="entry name" value="MurD-like peptide ligases, peptide-binding domain"/>
    <property type="match status" value="1"/>
</dbReference>
<keyword evidence="1 10" id="KW-0963">Cytoplasm</keyword>
<dbReference type="InterPro" id="IPR036615">
    <property type="entry name" value="Mur_ligase_C_dom_sf"/>
</dbReference>
<reference evidence="15 16" key="1">
    <citation type="submission" date="2018-06" db="EMBL/GenBank/DDBJ databases">
        <authorList>
            <consortium name="Pathogen Informatics"/>
            <person name="Doyle S."/>
        </authorList>
    </citation>
    <scope>NUCLEOTIDE SEQUENCE [LARGE SCALE GENOMIC DNA]</scope>
    <source>
        <strain evidence="15 16">NCTC13335</strain>
    </source>
</reference>
<dbReference type="HAMAP" id="MF_02019">
    <property type="entry name" value="MurF"/>
    <property type="match status" value="1"/>
</dbReference>
<dbReference type="NCBIfam" id="TIGR01143">
    <property type="entry name" value="murF"/>
    <property type="match status" value="1"/>
</dbReference>
<comment type="similarity">
    <text evidence="10">Belongs to the MurCDEF family. MurF subfamily.</text>
</comment>
<sequence length="457" mass="49331">MIKVTTALLSEILNAKLIGDATTVVDAINTDSRQYQHNSLFFALKGENFDAHDYLDKAISQGAIALVVERADYSLNVPQLLVANSRLALGDLAKWLRNKINPRTVAMTGSSGKTTVKEMTASILQQTAGGADSVLFTQGNFNNDIGVPLTLLRLTEQHKFAVIELGANHQGEIDYTTQITQPNAALVNNVAPAHLEGFGSIEGVARAKGEIYRGLTENGVAILNQQNHYLTLWQNDIGCHPVVFFNGGDYWAENVQRTLSGSSFTLHTPQGKTEINLPYLGAHNVSNALAAAALAMNVGASLDDVTLGLIHRSAVKGRLFPITVSDRLLLLDDTYNANVDSLCAAIDVLNTYSAYRILLVGDMKELGAESGARHAQVGEYAQQAGLDLVLSFGNESQLISTATGGKHFDDKNSMISFVSSIIHQQLANNNNVVVLGKGSRSMHMEDVIYSLKESFKC</sequence>
<dbReference type="GO" id="GO:0008766">
    <property type="term" value="F:UDP-N-acetylmuramoylalanyl-D-glutamyl-2,6-diaminopimelate-D-alanyl-D-alanine ligase activity"/>
    <property type="evidence" value="ECO:0007669"/>
    <property type="project" value="RHEA"/>
</dbReference>
<evidence type="ECO:0000256" key="4">
    <source>
        <dbReference type="ARBA" id="ARBA00022741"/>
    </source>
</evidence>
<dbReference type="Gene3D" id="3.40.1190.10">
    <property type="entry name" value="Mur-like, catalytic domain"/>
    <property type="match status" value="1"/>
</dbReference>
<name>A0A377IYS8_9PAST</name>
<protein>
    <recommendedName>
        <fullName evidence="10 11">UDP-N-acetylmuramoyl-tripeptide--D-alanyl-D-alanine ligase</fullName>
        <ecNumber evidence="10 11">6.3.2.10</ecNumber>
    </recommendedName>
    <alternativeName>
        <fullName evidence="10">D-alanyl-D-alanine-adding enzyme</fullName>
    </alternativeName>
</protein>
<dbReference type="PANTHER" id="PTHR43024:SF1">
    <property type="entry name" value="UDP-N-ACETYLMURAMOYL-TRIPEPTIDE--D-ALANYL-D-ALANINE LIGASE"/>
    <property type="match status" value="1"/>
</dbReference>
<feature type="domain" description="Mur ligase central" evidence="14">
    <location>
        <begin position="108"/>
        <end position="295"/>
    </location>
</feature>
<dbReference type="UniPathway" id="UPA00219"/>
<organism evidence="15 16">
    <name type="scientific">Haemophilus pittmaniae</name>
    <dbReference type="NCBI Taxonomy" id="249188"/>
    <lineage>
        <taxon>Bacteria</taxon>
        <taxon>Pseudomonadati</taxon>
        <taxon>Pseudomonadota</taxon>
        <taxon>Gammaproteobacteria</taxon>
        <taxon>Pasteurellales</taxon>
        <taxon>Pasteurellaceae</taxon>
        <taxon>Haemophilus</taxon>
    </lineage>
</organism>
<accession>A0A377IYS8</accession>
<dbReference type="PANTHER" id="PTHR43024">
    <property type="entry name" value="UDP-N-ACETYLMURAMOYL-TRIPEPTIDE--D-ALANYL-D-ALANINE LIGASE"/>
    <property type="match status" value="1"/>
</dbReference>
<keyword evidence="9 10" id="KW-0961">Cell wall biogenesis/degradation</keyword>
<comment type="pathway">
    <text evidence="10 11">Cell wall biogenesis; peptidoglycan biosynthesis.</text>
</comment>
<evidence type="ECO:0000256" key="3">
    <source>
        <dbReference type="ARBA" id="ARBA00022618"/>
    </source>
</evidence>
<keyword evidence="4 10" id="KW-0547">Nucleotide-binding</keyword>
<evidence type="ECO:0000256" key="8">
    <source>
        <dbReference type="ARBA" id="ARBA00023306"/>
    </source>
</evidence>
<keyword evidence="6 10" id="KW-0133">Cell shape</keyword>
<dbReference type="EC" id="6.3.2.10" evidence="10 11"/>
<evidence type="ECO:0000256" key="11">
    <source>
        <dbReference type="RuleBase" id="RU004136"/>
    </source>
</evidence>
<evidence type="ECO:0000256" key="6">
    <source>
        <dbReference type="ARBA" id="ARBA00022960"/>
    </source>
</evidence>
<dbReference type="Proteomes" id="UP000255264">
    <property type="component" value="Unassembled WGS sequence"/>
</dbReference>
<keyword evidence="7 10" id="KW-0573">Peptidoglycan synthesis</keyword>
<evidence type="ECO:0000313" key="15">
    <source>
        <dbReference type="EMBL" id="STO93421.1"/>
    </source>
</evidence>
<dbReference type="Pfam" id="PF08245">
    <property type="entry name" value="Mur_ligase_M"/>
    <property type="match status" value="1"/>
</dbReference>
<dbReference type="Pfam" id="PF02875">
    <property type="entry name" value="Mur_ligase_C"/>
    <property type="match status" value="1"/>
</dbReference>
<comment type="function">
    <text evidence="10 11">Involved in cell wall formation. Catalyzes the final step in the synthesis of UDP-N-acetylmuramoyl-pentapeptide, the precursor of murein.</text>
</comment>
<dbReference type="InterPro" id="IPR036565">
    <property type="entry name" value="Mur-like_cat_sf"/>
</dbReference>
<evidence type="ECO:0000256" key="5">
    <source>
        <dbReference type="ARBA" id="ARBA00022840"/>
    </source>
</evidence>
<dbReference type="Pfam" id="PF01225">
    <property type="entry name" value="Mur_ligase"/>
    <property type="match status" value="1"/>
</dbReference>
<evidence type="ECO:0000256" key="10">
    <source>
        <dbReference type="HAMAP-Rule" id="MF_02019"/>
    </source>
</evidence>
<dbReference type="GO" id="GO:0008360">
    <property type="term" value="P:regulation of cell shape"/>
    <property type="evidence" value="ECO:0007669"/>
    <property type="project" value="UniProtKB-KW"/>
</dbReference>
<keyword evidence="16" id="KW-1185">Reference proteome</keyword>
<dbReference type="Gene3D" id="3.40.1390.10">
    <property type="entry name" value="MurE/MurF, N-terminal domain"/>
    <property type="match status" value="1"/>
</dbReference>
<dbReference type="SUPFAM" id="SSF63418">
    <property type="entry name" value="MurE/MurF N-terminal domain"/>
    <property type="match status" value="1"/>
</dbReference>
<gene>
    <name evidence="10 15" type="primary">murF</name>
    <name evidence="15" type="ORF">NCTC13335_01293</name>
</gene>
<dbReference type="InterPro" id="IPR005863">
    <property type="entry name" value="UDP-N-AcMur_synth"/>
</dbReference>
<feature type="binding site" evidence="10">
    <location>
        <begin position="109"/>
        <end position="115"/>
    </location>
    <ligand>
        <name>ATP</name>
        <dbReference type="ChEBI" id="CHEBI:30616"/>
    </ligand>
</feature>
<dbReference type="GO" id="GO:0051301">
    <property type="term" value="P:cell division"/>
    <property type="evidence" value="ECO:0007669"/>
    <property type="project" value="UniProtKB-KW"/>
</dbReference>
<dbReference type="SUPFAM" id="SSF53623">
    <property type="entry name" value="MurD-like peptide ligases, catalytic domain"/>
    <property type="match status" value="1"/>
</dbReference>
<dbReference type="InterPro" id="IPR035911">
    <property type="entry name" value="MurE/MurF_N"/>
</dbReference>
<dbReference type="OrthoDB" id="9801978at2"/>
<feature type="domain" description="Mur ligase C-terminal" evidence="13">
    <location>
        <begin position="318"/>
        <end position="438"/>
    </location>
</feature>
<dbReference type="Gene3D" id="3.90.190.20">
    <property type="entry name" value="Mur ligase, C-terminal domain"/>
    <property type="match status" value="1"/>
</dbReference>
<dbReference type="InterPro" id="IPR051046">
    <property type="entry name" value="MurCDEF_CellWall_CoF430Synth"/>
</dbReference>
<keyword evidence="2 10" id="KW-0436">Ligase</keyword>
<evidence type="ECO:0000256" key="7">
    <source>
        <dbReference type="ARBA" id="ARBA00022984"/>
    </source>
</evidence>
<keyword evidence="8 10" id="KW-0131">Cell cycle</keyword>
<comment type="subcellular location">
    <subcellularLocation>
        <location evidence="10 11">Cytoplasm</location>
    </subcellularLocation>
</comment>
<evidence type="ECO:0000256" key="9">
    <source>
        <dbReference type="ARBA" id="ARBA00023316"/>
    </source>
</evidence>
<dbReference type="InterPro" id="IPR004101">
    <property type="entry name" value="Mur_ligase_C"/>
</dbReference>
<dbReference type="InterPro" id="IPR013221">
    <property type="entry name" value="Mur_ligase_cen"/>
</dbReference>
<dbReference type="InterPro" id="IPR000713">
    <property type="entry name" value="Mur_ligase_N"/>
</dbReference>
<dbReference type="GO" id="GO:0047480">
    <property type="term" value="F:UDP-N-acetylmuramoyl-tripeptide-D-alanyl-D-alanine ligase activity"/>
    <property type="evidence" value="ECO:0007669"/>
    <property type="project" value="UniProtKB-UniRule"/>
</dbReference>